<reference evidence="2 3" key="1">
    <citation type="submission" date="2020-08" db="EMBL/GenBank/DDBJ databases">
        <title>Functional genomics of gut bacteria from endangered species of beetles.</title>
        <authorList>
            <person name="Carlos-Shanley C."/>
        </authorList>
    </citation>
    <scope>NUCLEOTIDE SEQUENCE [LARGE SCALE GENOMIC DNA]</scope>
    <source>
        <strain evidence="2 3">S00198</strain>
    </source>
</reference>
<organism evidence="2 3">
    <name type="scientific">Acidovorax soli</name>
    <dbReference type="NCBI Taxonomy" id="592050"/>
    <lineage>
        <taxon>Bacteria</taxon>
        <taxon>Pseudomonadati</taxon>
        <taxon>Pseudomonadota</taxon>
        <taxon>Betaproteobacteria</taxon>
        <taxon>Burkholderiales</taxon>
        <taxon>Comamonadaceae</taxon>
        <taxon>Acidovorax</taxon>
    </lineage>
</organism>
<accession>A0A7X0U7M2</accession>
<dbReference type="RefSeq" id="WP_184855270.1">
    <property type="nucleotide sequence ID" value="NZ_JACHLK010000001.1"/>
</dbReference>
<comment type="caution">
    <text evidence="2">The sequence shown here is derived from an EMBL/GenBank/DDBJ whole genome shotgun (WGS) entry which is preliminary data.</text>
</comment>
<evidence type="ECO:0000313" key="2">
    <source>
        <dbReference type="EMBL" id="MBB6557849.1"/>
    </source>
</evidence>
<sequence length="371" mass="37791">MLALVGCGTITPQAIEGKQLESLKNQTLASTAREKSDFAMLTPGSAMVGGLIGGLIMISAGNKLVADHNLQDPAVPISLGLARVLENHQGTRLVAPAIATDVVDAQQIAAAGKGKAKFVLDVKTTGWHASYFPTGWGRYRINYWATARLINVNTQSVIAQGGCRRTPEQTDKSPTYDELWADQATVAKKELELIAQECVQMLATQMFPGAPIPSQAMAPAVATPVSPTAQTPSTALSAAPAAAPATVPAPVAVAAPAAATPAPVTASPAAPAAPAGATVSMPFVPDSKPVGRAAGPAPAAAAPAAQSVPTAATVAVVSPAQPTPATPATATAATPASKKEARLQWLKQMRDANLITSGEYDTKRQQVLSAP</sequence>
<dbReference type="Proteomes" id="UP000575083">
    <property type="component" value="Unassembled WGS sequence"/>
</dbReference>
<protein>
    <recommendedName>
        <fullName evidence="4">SHOCT domain-containing protein</fullName>
    </recommendedName>
</protein>
<feature type="region of interest" description="Disordered" evidence="1">
    <location>
        <begin position="319"/>
        <end position="340"/>
    </location>
</feature>
<feature type="compositionally biased region" description="Low complexity" evidence="1">
    <location>
        <begin position="326"/>
        <end position="336"/>
    </location>
</feature>
<evidence type="ECO:0008006" key="4">
    <source>
        <dbReference type="Google" id="ProtNLM"/>
    </source>
</evidence>
<proteinExistence type="predicted"/>
<keyword evidence="3" id="KW-1185">Reference proteome</keyword>
<evidence type="ECO:0000256" key="1">
    <source>
        <dbReference type="SAM" id="MobiDB-lite"/>
    </source>
</evidence>
<dbReference type="AlphaFoldDB" id="A0A7X0U7M2"/>
<gene>
    <name evidence="2" type="ORF">HNP48_000513</name>
</gene>
<dbReference type="EMBL" id="JACHLK010000001">
    <property type="protein sequence ID" value="MBB6557849.1"/>
    <property type="molecule type" value="Genomic_DNA"/>
</dbReference>
<name>A0A7X0U7M2_9BURK</name>
<evidence type="ECO:0000313" key="3">
    <source>
        <dbReference type="Proteomes" id="UP000575083"/>
    </source>
</evidence>